<dbReference type="OrthoDB" id="8098375at2"/>
<protein>
    <submittedName>
        <fullName evidence="3 4">Tautomerase</fullName>
    </submittedName>
</protein>
<accession>A0A357W3N0</accession>
<evidence type="ECO:0000313" key="4">
    <source>
        <dbReference type="EMBL" id="TKJ87653.1"/>
    </source>
</evidence>
<dbReference type="RefSeq" id="WP_062746952.1">
    <property type="nucleotide sequence ID" value="NZ_CP022725.1"/>
</dbReference>
<dbReference type="GeneID" id="67478778"/>
<dbReference type="Proteomes" id="UP000306393">
    <property type="component" value="Unassembled WGS sequence"/>
</dbReference>
<sequence>MPFIQISTWKMSNEAQVQNMMEAVTLAVHQTSGAPLDKISVVINEILPSRWSDAGICGNDPQFPIKSRRKNYKESV</sequence>
<dbReference type="Pfam" id="PF01361">
    <property type="entry name" value="Tautomerase"/>
    <property type="match status" value="1"/>
</dbReference>
<dbReference type="SUPFAM" id="SSF55331">
    <property type="entry name" value="Tautomerase/MIF"/>
    <property type="match status" value="1"/>
</dbReference>
<reference evidence="3 6" key="2">
    <citation type="journal article" date="2020" name="FEMS Microbiol. Ecol.">
        <title>Temporal dynamics of bacterial communities during seed development and maturation.</title>
        <authorList>
            <person name="Chesneau G."/>
            <person name="Torres-Cortes G."/>
            <person name="Briand M."/>
            <person name="Darrasse A."/>
            <person name="Preveaux A."/>
            <person name="Marais C."/>
            <person name="Jacques M.A."/>
            <person name="Shade A."/>
            <person name="Barret M."/>
        </authorList>
    </citation>
    <scope>NUCLEOTIDE SEQUENCE [LARGE SCALE GENOMIC DNA]</scope>
    <source>
        <strain evidence="3 6">CFBP13732</strain>
    </source>
</reference>
<proteinExistence type="predicted"/>
<organism evidence="4 5">
    <name type="scientific">Erwinia persicina</name>
    <dbReference type="NCBI Taxonomy" id="55211"/>
    <lineage>
        <taxon>Bacteria</taxon>
        <taxon>Pseudomonadati</taxon>
        <taxon>Pseudomonadota</taxon>
        <taxon>Gammaproteobacteria</taxon>
        <taxon>Enterobacterales</taxon>
        <taxon>Erwiniaceae</taxon>
        <taxon>Erwinia</taxon>
    </lineage>
</organism>
<reference evidence="4 5" key="1">
    <citation type="journal article" date="2019" name="Sci. Rep.">
        <title>Differences in resource use lead to coexistence of seed-transmitted microbial populations.</title>
        <authorList>
            <person name="Torres-Cortes G."/>
            <person name="Garcia B.J."/>
            <person name="Compant S."/>
            <person name="Rezki S."/>
            <person name="Jones P."/>
            <person name="Preveaux A."/>
            <person name="Briand M."/>
            <person name="Roulet A."/>
            <person name="Bouchez O."/>
            <person name="Jacobson D."/>
            <person name="Barret M."/>
        </authorList>
    </citation>
    <scope>NUCLEOTIDE SEQUENCE [LARGE SCALE GENOMIC DNA]</scope>
    <source>
        <strain evidence="4 5">CFBP13511</strain>
    </source>
</reference>
<evidence type="ECO:0000259" key="2">
    <source>
        <dbReference type="Pfam" id="PF01361"/>
    </source>
</evidence>
<comment type="caution">
    <text evidence="4">The sequence shown here is derived from an EMBL/GenBank/DDBJ whole genome shotgun (WGS) entry which is preliminary data.</text>
</comment>
<dbReference type="InterPro" id="IPR014347">
    <property type="entry name" value="Tautomerase/MIF_sf"/>
</dbReference>
<keyword evidence="1" id="KW-0413">Isomerase</keyword>
<dbReference type="AlphaFoldDB" id="A0A357W3N0"/>
<dbReference type="InterPro" id="IPR004370">
    <property type="entry name" value="4-OT-like_dom"/>
</dbReference>
<evidence type="ECO:0000256" key="1">
    <source>
        <dbReference type="ARBA" id="ARBA00023235"/>
    </source>
</evidence>
<keyword evidence="6" id="KW-1185">Reference proteome</keyword>
<dbReference type="EMBL" id="QGAC01000016">
    <property type="protein sequence ID" value="TKJ87653.1"/>
    <property type="molecule type" value="Genomic_DNA"/>
</dbReference>
<dbReference type="KEGG" id="epe:CI789_18360"/>
<dbReference type="EMBL" id="JACYNN010000022">
    <property type="protein sequence ID" value="MBD8108670.1"/>
    <property type="molecule type" value="Genomic_DNA"/>
</dbReference>
<dbReference type="Proteomes" id="UP000661012">
    <property type="component" value="Unassembled WGS sequence"/>
</dbReference>
<name>A0A357W3N0_9GAMM</name>
<feature type="domain" description="4-oxalocrotonate tautomerase-like" evidence="2">
    <location>
        <begin position="2"/>
        <end position="51"/>
    </location>
</feature>
<evidence type="ECO:0000313" key="6">
    <source>
        <dbReference type="Proteomes" id="UP000661012"/>
    </source>
</evidence>
<dbReference type="Gene3D" id="3.30.429.10">
    <property type="entry name" value="Macrophage Migration Inhibitory Factor"/>
    <property type="match status" value="1"/>
</dbReference>
<gene>
    <name evidence="4" type="ORF">EpCFBP13511_16755</name>
    <name evidence="3" type="ORF">IFT93_20005</name>
</gene>
<dbReference type="GO" id="GO:0016853">
    <property type="term" value="F:isomerase activity"/>
    <property type="evidence" value="ECO:0007669"/>
    <property type="project" value="UniProtKB-KW"/>
</dbReference>
<evidence type="ECO:0000313" key="3">
    <source>
        <dbReference type="EMBL" id="MBD8108670.1"/>
    </source>
</evidence>
<dbReference type="STRING" id="1219360.GCA_001571305_03202"/>
<evidence type="ECO:0000313" key="5">
    <source>
        <dbReference type="Proteomes" id="UP000306393"/>
    </source>
</evidence>